<reference evidence="3 4" key="1">
    <citation type="journal article" date="2012" name="J. Bacteriol.">
        <title>Complete Genome Sequence of Paenibacillus mucilaginosus 3016, a Bacterium Functional as Microbial Fertilizer.</title>
        <authorList>
            <person name="Ma M."/>
            <person name="Wang Z."/>
            <person name="Li L."/>
            <person name="Jiang X."/>
            <person name="Guan D."/>
            <person name="Cao F."/>
            <person name="Chen H."/>
            <person name="Wang X."/>
            <person name="Shen D."/>
            <person name="Du B."/>
            <person name="Li J."/>
        </authorList>
    </citation>
    <scope>NUCLEOTIDE SEQUENCE [LARGE SCALE GENOMIC DNA]</scope>
    <source>
        <strain evidence="3 4">3016</strain>
    </source>
</reference>
<evidence type="ECO:0000313" key="3">
    <source>
        <dbReference type="EMBL" id="AFC31040.1"/>
    </source>
</evidence>
<dbReference type="Proteomes" id="UP000007523">
    <property type="component" value="Chromosome"/>
</dbReference>
<sequence length="282" mass="31911">MFGLCFEVHDCRLTLLLGKTLHCIQKGGNITKLLYTVKEVSDLSGVTIKTLHHYHRIGLLMPGKVSEAGYRLYGPTELERLQEILVYRELELPLEQIKQMMNQHADRLSVLSQQEELLAARRQRLDTILHTLRQSIAAMKEGTPMDDKALFKGFGSEDEWNRALSGQNQHLAETYGMEPLQVGEAEVQGMNEQAREAMAFMNGMADFLRDGVKHHDAQVGEWIRAHLEFLHRHGHPAAPKEFAAQTQFFLNDDFHLGMLEAQQTGLSYYLHAAAQAYAAANS</sequence>
<dbReference type="CDD" id="cd01106">
    <property type="entry name" value="HTH_TipAL-Mta"/>
    <property type="match status" value="1"/>
</dbReference>
<dbReference type="STRING" id="1116391.PM3016_4268"/>
<dbReference type="GO" id="GO:0003700">
    <property type="term" value="F:DNA-binding transcription factor activity"/>
    <property type="evidence" value="ECO:0007669"/>
    <property type="project" value="InterPro"/>
</dbReference>
<dbReference type="InterPro" id="IPR009061">
    <property type="entry name" value="DNA-bd_dom_put_sf"/>
</dbReference>
<evidence type="ECO:0000259" key="2">
    <source>
        <dbReference type="PROSITE" id="PS50937"/>
    </source>
</evidence>
<dbReference type="PROSITE" id="PS50937">
    <property type="entry name" value="HTH_MERR_2"/>
    <property type="match status" value="1"/>
</dbReference>
<dbReference type="SUPFAM" id="SSF46955">
    <property type="entry name" value="Putative DNA-binding domain"/>
    <property type="match status" value="1"/>
</dbReference>
<protein>
    <submittedName>
        <fullName evidence="3">MerR family transcriptional regulator</fullName>
    </submittedName>
</protein>
<dbReference type="PANTHER" id="PTHR30204:SF90">
    <property type="entry name" value="HTH-TYPE TRANSCRIPTIONAL ACTIVATOR MTA"/>
    <property type="match status" value="1"/>
</dbReference>
<dbReference type="GO" id="GO:0003677">
    <property type="term" value="F:DNA binding"/>
    <property type="evidence" value="ECO:0007669"/>
    <property type="project" value="UniProtKB-KW"/>
</dbReference>
<accession>H6NN00</accession>
<dbReference type="KEGG" id="pmq:PM3016_4268"/>
<keyword evidence="1" id="KW-0238">DNA-binding</keyword>
<dbReference type="Gene3D" id="1.10.1660.10">
    <property type="match status" value="1"/>
</dbReference>
<dbReference type="AlphaFoldDB" id="H6NN00"/>
<dbReference type="EMBL" id="CP003235">
    <property type="protein sequence ID" value="AFC31040.1"/>
    <property type="molecule type" value="Genomic_DNA"/>
</dbReference>
<evidence type="ECO:0000313" key="4">
    <source>
        <dbReference type="Proteomes" id="UP000007523"/>
    </source>
</evidence>
<feature type="domain" description="HTH merR-type" evidence="2">
    <location>
        <begin position="34"/>
        <end position="103"/>
    </location>
</feature>
<dbReference type="InterPro" id="IPR000551">
    <property type="entry name" value="MerR-type_HTH_dom"/>
</dbReference>
<proteinExistence type="predicted"/>
<dbReference type="Pfam" id="PF13411">
    <property type="entry name" value="MerR_1"/>
    <property type="match status" value="1"/>
</dbReference>
<organism evidence="3 4">
    <name type="scientific">Paenibacillus mucilaginosus 3016</name>
    <dbReference type="NCBI Taxonomy" id="1116391"/>
    <lineage>
        <taxon>Bacteria</taxon>
        <taxon>Bacillati</taxon>
        <taxon>Bacillota</taxon>
        <taxon>Bacilli</taxon>
        <taxon>Bacillales</taxon>
        <taxon>Paenibacillaceae</taxon>
        <taxon>Paenibacillus</taxon>
    </lineage>
</organism>
<name>H6NN00_9BACL</name>
<dbReference type="SMART" id="SM00422">
    <property type="entry name" value="HTH_MERR"/>
    <property type="match status" value="1"/>
</dbReference>
<dbReference type="InterPro" id="IPR047057">
    <property type="entry name" value="MerR_fam"/>
</dbReference>
<gene>
    <name evidence="3" type="ORF">PM3016_4268</name>
</gene>
<dbReference type="HOGENOM" id="CLU_060077_0_2_9"/>
<dbReference type="PANTHER" id="PTHR30204">
    <property type="entry name" value="REDOX-CYCLING DRUG-SENSING TRANSCRIPTIONAL ACTIVATOR SOXR"/>
    <property type="match status" value="1"/>
</dbReference>
<evidence type="ECO:0000256" key="1">
    <source>
        <dbReference type="ARBA" id="ARBA00023125"/>
    </source>
</evidence>
<keyword evidence="4" id="KW-1185">Reference proteome</keyword>